<dbReference type="GO" id="GO:0000981">
    <property type="term" value="F:DNA-binding transcription factor activity, RNA polymerase II-specific"/>
    <property type="evidence" value="ECO:0007669"/>
    <property type="project" value="TreeGrafter"/>
</dbReference>
<dbReference type="PANTHER" id="PTHR11945:SF629">
    <property type="entry name" value="OS02G0164450 PROTEIN"/>
    <property type="match status" value="1"/>
</dbReference>
<dbReference type="OrthoDB" id="1896642at2759"/>
<dbReference type="Gene3D" id="3.40.1810.10">
    <property type="entry name" value="Transcription factor, MADS-box"/>
    <property type="match status" value="1"/>
</dbReference>
<dbReference type="PROSITE" id="PS50066">
    <property type="entry name" value="MADS_BOX_2"/>
    <property type="match status" value="1"/>
</dbReference>
<dbReference type="Pfam" id="PF00319">
    <property type="entry name" value="SRF-TF"/>
    <property type="match status" value="1"/>
</dbReference>
<dbReference type="AlphaFoldDB" id="A0A9Q0HEU3"/>
<dbReference type="Proteomes" id="UP001141806">
    <property type="component" value="Unassembled WGS sequence"/>
</dbReference>
<evidence type="ECO:0000256" key="5">
    <source>
        <dbReference type="ARBA" id="ARBA00023242"/>
    </source>
</evidence>
<proteinExistence type="predicted"/>
<keyword evidence="4" id="KW-0804">Transcription</keyword>
<keyword evidence="5" id="KW-0539">Nucleus</keyword>
<keyword evidence="2" id="KW-0805">Transcription regulation</keyword>
<name>A0A9Q0HEU3_9MAGN</name>
<dbReference type="InterPro" id="IPR036879">
    <property type="entry name" value="TF_MADSbox_sf"/>
</dbReference>
<evidence type="ECO:0000256" key="1">
    <source>
        <dbReference type="ARBA" id="ARBA00004123"/>
    </source>
</evidence>
<dbReference type="PRINTS" id="PR00404">
    <property type="entry name" value="MADSDOMAIN"/>
</dbReference>
<evidence type="ECO:0000256" key="3">
    <source>
        <dbReference type="ARBA" id="ARBA00023125"/>
    </source>
</evidence>
<dbReference type="InterPro" id="IPR002100">
    <property type="entry name" value="TF_MADSbox"/>
</dbReference>
<dbReference type="EMBL" id="JAMYWD010000008">
    <property type="protein sequence ID" value="KAJ4962727.1"/>
    <property type="molecule type" value="Genomic_DNA"/>
</dbReference>
<comment type="caution">
    <text evidence="7">The sequence shown here is derived from an EMBL/GenBank/DDBJ whole genome shotgun (WGS) entry which is preliminary data.</text>
</comment>
<accession>A0A9Q0HEU3</accession>
<feature type="domain" description="MADS-box" evidence="6">
    <location>
        <begin position="1"/>
        <end position="52"/>
    </location>
</feature>
<evidence type="ECO:0000259" key="6">
    <source>
        <dbReference type="PROSITE" id="PS50066"/>
    </source>
</evidence>
<evidence type="ECO:0000313" key="7">
    <source>
        <dbReference type="EMBL" id="KAJ4962727.1"/>
    </source>
</evidence>
<evidence type="ECO:0000256" key="4">
    <source>
        <dbReference type="ARBA" id="ARBA00023163"/>
    </source>
</evidence>
<protein>
    <recommendedName>
        <fullName evidence="6">MADS-box domain-containing protein</fullName>
    </recommendedName>
</protein>
<dbReference type="SMART" id="SM00432">
    <property type="entry name" value="MADS"/>
    <property type="match status" value="1"/>
</dbReference>
<dbReference type="GO" id="GO:0005634">
    <property type="term" value="C:nucleus"/>
    <property type="evidence" value="ECO:0007669"/>
    <property type="project" value="UniProtKB-SubCell"/>
</dbReference>
<keyword evidence="3" id="KW-0238">DNA-binding</keyword>
<dbReference type="FunFam" id="3.40.1810.10:FF:000006">
    <property type="entry name" value="Agamous-like MADS-box protein AGL62"/>
    <property type="match status" value="1"/>
</dbReference>
<gene>
    <name evidence="7" type="ORF">NE237_022666</name>
</gene>
<evidence type="ECO:0000256" key="2">
    <source>
        <dbReference type="ARBA" id="ARBA00023015"/>
    </source>
</evidence>
<keyword evidence="8" id="KW-1185">Reference proteome</keyword>
<dbReference type="GO" id="GO:0000978">
    <property type="term" value="F:RNA polymerase II cis-regulatory region sequence-specific DNA binding"/>
    <property type="evidence" value="ECO:0007669"/>
    <property type="project" value="TreeGrafter"/>
</dbReference>
<organism evidence="7 8">
    <name type="scientific">Protea cynaroides</name>
    <dbReference type="NCBI Taxonomy" id="273540"/>
    <lineage>
        <taxon>Eukaryota</taxon>
        <taxon>Viridiplantae</taxon>
        <taxon>Streptophyta</taxon>
        <taxon>Embryophyta</taxon>
        <taxon>Tracheophyta</taxon>
        <taxon>Spermatophyta</taxon>
        <taxon>Magnoliopsida</taxon>
        <taxon>Proteales</taxon>
        <taxon>Proteaceae</taxon>
        <taxon>Protea</taxon>
    </lineage>
</organism>
<dbReference type="SUPFAM" id="SSF55455">
    <property type="entry name" value="SRF-like"/>
    <property type="match status" value="1"/>
</dbReference>
<dbReference type="PANTHER" id="PTHR11945">
    <property type="entry name" value="MADS BOX PROTEIN"/>
    <property type="match status" value="1"/>
</dbReference>
<comment type="subcellular location">
    <subcellularLocation>
        <location evidence="1">Nucleus</location>
    </subcellularLocation>
</comment>
<sequence length="99" mass="10741">MGRQKIEIKKNNRKSSLNTTFSKRRAGLFKKANELCILCGAEIAIIVFSPGGVKVFSFGHPSMETVLGKFLITKDGAPVPEVANGTVLSLLDAHCELNH</sequence>
<evidence type="ECO:0000313" key="8">
    <source>
        <dbReference type="Proteomes" id="UP001141806"/>
    </source>
</evidence>
<dbReference type="GO" id="GO:0046983">
    <property type="term" value="F:protein dimerization activity"/>
    <property type="evidence" value="ECO:0007669"/>
    <property type="project" value="InterPro"/>
</dbReference>
<reference evidence="7" key="1">
    <citation type="journal article" date="2023" name="Plant J.">
        <title>The genome of the king protea, Protea cynaroides.</title>
        <authorList>
            <person name="Chang J."/>
            <person name="Duong T.A."/>
            <person name="Schoeman C."/>
            <person name="Ma X."/>
            <person name="Roodt D."/>
            <person name="Barker N."/>
            <person name="Li Z."/>
            <person name="Van de Peer Y."/>
            <person name="Mizrachi E."/>
        </authorList>
    </citation>
    <scope>NUCLEOTIDE SEQUENCE</scope>
    <source>
        <tissue evidence="7">Young leaves</tissue>
    </source>
</reference>